<dbReference type="EMBL" id="JABVXQ010000013">
    <property type="protein sequence ID" value="KAF6080367.1"/>
    <property type="molecule type" value="Genomic_DNA"/>
</dbReference>
<reference evidence="3 4" key="1">
    <citation type="journal article" date="2020" name="Nature">
        <title>Six reference-quality genomes reveal evolution of bat adaptations.</title>
        <authorList>
            <person name="Jebb D."/>
            <person name="Huang Z."/>
            <person name="Pippel M."/>
            <person name="Hughes G.M."/>
            <person name="Lavrichenko K."/>
            <person name="Devanna P."/>
            <person name="Winkler S."/>
            <person name="Jermiin L.S."/>
            <person name="Skirmuntt E.C."/>
            <person name="Katzourakis A."/>
            <person name="Burkitt-Gray L."/>
            <person name="Ray D.A."/>
            <person name="Sullivan K.A.M."/>
            <person name="Roscito J.G."/>
            <person name="Kirilenko B.M."/>
            <person name="Davalos L.M."/>
            <person name="Corthals A.P."/>
            <person name="Power M.L."/>
            <person name="Jones G."/>
            <person name="Ransome R.D."/>
            <person name="Dechmann D.K.N."/>
            <person name="Locatelli A.G."/>
            <person name="Puechmaille S.J."/>
            <person name="Fedrigo O."/>
            <person name="Jarvis E.D."/>
            <person name="Hiller M."/>
            <person name="Vernes S.C."/>
            <person name="Myers E.W."/>
            <person name="Teeling E.C."/>
        </authorList>
    </citation>
    <scope>NUCLEOTIDE SEQUENCE [LARGE SCALE GENOMIC DNA]</scope>
    <source>
        <strain evidence="3">Bat1K_MPI-CBG_1</strain>
    </source>
</reference>
<evidence type="ECO:0000313" key="4">
    <source>
        <dbReference type="Proteomes" id="UP000664940"/>
    </source>
</evidence>
<protein>
    <submittedName>
        <fullName evidence="3">Acyl-CoA dehydrogenase family member 8</fullName>
    </submittedName>
</protein>
<dbReference type="InterPro" id="IPR036250">
    <property type="entry name" value="AcylCo_DH-like_C"/>
</dbReference>
<dbReference type="GO" id="GO:0005739">
    <property type="term" value="C:mitochondrion"/>
    <property type="evidence" value="ECO:0007669"/>
    <property type="project" value="TreeGrafter"/>
</dbReference>
<dbReference type="InterPro" id="IPR052547">
    <property type="entry name" value="Mito_Isobutyryl-CoADH"/>
</dbReference>
<feature type="domain" description="Acyl-CoA dehydrogenase/oxidase C-terminal" evidence="2">
    <location>
        <begin position="1"/>
        <end position="79"/>
    </location>
</feature>
<dbReference type="PANTHER" id="PTHR43831:SF1">
    <property type="entry name" value="ISOBUTYRYL-COA DEHYDROGENASE, MITOCHONDRIAL"/>
    <property type="match status" value="1"/>
</dbReference>
<sequence length="116" mass="12700">MATRLVASRLMIRSAAVALQEGREDAVALCSMAKLFATEECFAICNQALQMHGGYGYLKDYAVQQYVRDSRVHQILEGKHFQKLFSSFRNVRSISSLVAGLSVPPGSVCHGHPPSS</sequence>
<dbReference type="InterPro" id="IPR009075">
    <property type="entry name" value="AcylCo_DH/oxidase_C"/>
</dbReference>
<dbReference type="PANTHER" id="PTHR43831">
    <property type="entry name" value="ISOBUTYRYL-COA DEHYDROGENASE"/>
    <property type="match status" value="1"/>
</dbReference>
<dbReference type="SUPFAM" id="SSF47203">
    <property type="entry name" value="Acyl-CoA dehydrogenase C-terminal domain-like"/>
    <property type="match status" value="1"/>
</dbReference>
<accession>A0A833YPE9</accession>
<dbReference type="Gene3D" id="1.20.140.10">
    <property type="entry name" value="Butyryl-CoA Dehydrogenase, subunit A, domain 3"/>
    <property type="match status" value="1"/>
</dbReference>
<evidence type="ECO:0000259" key="2">
    <source>
        <dbReference type="Pfam" id="PF00441"/>
    </source>
</evidence>
<name>A0A833YPE9_9CHIR</name>
<proteinExistence type="predicted"/>
<dbReference type="Pfam" id="PF00441">
    <property type="entry name" value="Acyl-CoA_dh_1"/>
    <property type="match status" value="1"/>
</dbReference>
<comment type="caution">
    <text evidence="3">The sequence shown here is derived from an EMBL/GenBank/DDBJ whole genome shotgun (WGS) entry which is preliminary data.</text>
</comment>
<dbReference type="GO" id="GO:0016627">
    <property type="term" value="F:oxidoreductase activity, acting on the CH-CH group of donors"/>
    <property type="evidence" value="ECO:0007669"/>
    <property type="project" value="InterPro"/>
</dbReference>
<dbReference type="Proteomes" id="UP000664940">
    <property type="component" value="Unassembled WGS sequence"/>
</dbReference>
<organism evidence="3 4">
    <name type="scientific">Phyllostomus discolor</name>
    <name type="common">pale spear-nosed bat</name>
    <dbReference type="NCBI Taxonomy" id="89673"/>
    <lineage>
        <taxon>Eukaryota</taxon>
        <taxon>Metazoa</taxon>
        <taxon>Chordata</taxon>
        <taxon>Craniata</taxon>
        <taxon>Vertebrata</taxon>
        <taxon>Euteleostomi</taxon>
        <taxon>Mammalia</taxon>
        <taxon>Eutheria</taxon>
        <taxon>Laurasiatheria</taxon>
        <taxon>Chiroptera</taxon>
        <taxon>Yangochiroptera</taxon>
        <taxon>Phyllostomidae</taxon>
        <taxon>Phyllostominae</taxon>
        <taxon>Phyllostomus</taxon>
    </lineage>
</organism>
<evidence type="ECO:0000256" key="1">
    <source>
        <dbReference type="ARBA" id="ARBA00022630"/>
    </source>
</evidence>
<keyword evidence="1" id="KW-0285">Flavoprotein</keyword>
<gene>
    <name evidence="3" type="ORF">HJG60_000166</name>
</gene>
<dbReference type="AlphaFoldDB" id="A0A833YPE9"/>
<evidence type="ECO:0000313" key="3">
    <source>
        <dbReference type="EMBL" id="KAF6080367.1"/>
    </source>
</evidence>